<dbReference type="RefSeq" id="WP_252854136.1">
    <property type="nucleotide sequence ID" value="NZ_JAMXLR010000064.1"/>
</dbReference>
<dbReference type="AlphaFoldDB" id="A0A9X2FBU6"/>
<evidence type="ECO:0000313" key="1">
    <source>
        <dbReference type="EMBL" id="MCO6046020.1"/>
    </source>
</evidence>
<accession>A0A9X2FBU6</accession>
<dbReference type="PANTHER" id="PTHR38031">
    <property type="entry name" value="SULFUR CARRIER PROTEIN SLR0821-RELATED"/>
    <property type="match status" value="1"/>
</dbReference>
<dbReference type="Pfam" id="PF02597">
    <property type="entry name" value="ThiS"/>
    <property type="match status" value="1"/>
</dbReference>
<reference evidence="1" key="1">
    <citation type="submission" date="2022-06" db="EMBL/GenBank/DDBJ databases">
        <title>Aeoliella straminimaris, a novel planctomycete from sediments.</title>
        <authorList>
            <person name="Vitorino I.R."/>
            <person name="Lage O.M."/>
        </authorList>
    </citation>
    <scope>NUCLEOTIDE SEQUENCE</scope>
    <source>
        <strain evidence="1">ICT_H6.2</strain>
    </source>
</reference>
<dbReference type="InterPro" id="IPR052045">
    <property type="entry name" value="Sulfur_Carrier/Prot_Modifier"/>
</dbReference>
<dbReference type="Gene3D" id="3.10.20.30">
    <property type="match status" value="1"/>
</dbReference>
<dbReference type="InterPro" id="IPR003749">
    <property type="entry name" value="ThiS/MoaD-like"/>
</dbReference>
<dbReference type="Proteomes" id="UP001155241">
    <property type="component" value="Unassembled WGS sequence"/>
</dbReference>
<dbReference type="InterPro" id="IPR016155">
    <property type="entry name" value="Mopterin_synth/thiamin_S_b"/>
</dbReference>
<gene>
    <name evidence="1" type="ORF">NG895_19140</name>
</gene>
<dbReference type="PANTHER" id="PTHR38031:SF1">
    <property type="entry name" value="SULFUR CARRIER PROTEIN CYSO"/>
    <property type="match status" value="1"/>
</dbReference>
<name>A0A9X2FBU6_9BACT</name>
<keyword evidence="2" id="KW-1185">Reference proteome</keyword>
<protein>
    <submittedName>
        <fullName evidence="1">MoaD/ThiS family protein</fullName>
    </submittedName>
</protein>
<proteinExistence type="predicted"/>
<evidence type="ECO:0000313" key="2">
    <source>
        <dbReference type="Proteomes" id="UP001155241"/>
    </source>
</evidence>
<dbReference type="SUPFAM" id="SSF54285">
    <property type="entry name" value="MoaD/ThiS"/>
    <property type="match status" value="1"/>
</dbReference>
<comment type="caution">
    <text evidence="1">The sequence shown here is derived from an EMBL/GenBank/DDBJ whole genome shotgun (WGS) entry which is preliminary data.</text>
</comment>
<dbReference type="EMBL" id="JAMXLR010000064">
    <property type="protein sequence ID" value="MCO6046020.1"/>
    <property type="molecule type" value="Genomic_DNA"/>
</dbReference>
<organism evidence="1 2">
    <name type="scientific">Aeoliella straminimaris</name>
    <dbReference type="NCBI Taxonomy" id="2954799"/>
    <lineage>
        <taxon>Bacteria</taxon>
        <taxon>Pseudomonadati</taxon>
        <taxon>Planctomycetota</taxon>
        <taxon>Planctomycetia</taxon>
        <taxon>Pirellulales</taxon>
        <taxon>Lacipirellulaceae</taxon>
        <taxon>Aeoliella</taxon>
    </lineage>
</organism>
<sequence length="90" mass="9819">MQVRVQLPSMLRAECGASEMVVEASTVREALDAIRAERPDVYRCVCDERHAVRRHMNVFVNDALVSKAGGLDEPLAEGDELSIYTAVSGG</sequence>
<dbReference type="InterPro" id="IPR012675">
    <property type="entry name" value="Beta-grasp_dom_sf"/>
</dbReference>